<keyword evidence="1" id="KW-0175">Coiled coil</keyword>
<dbReference type="InterPro" id="IPR016136">
    <property type="entry name" value="DNA_helicase_N/primase_C"/>
</dbReference>
<name>X1H2K2_9ZZZZ</name>
<proteinExistence type="predicted"/>
<reference evidence="2" key="1">
    <citation type="journal article" date="2014" name="Front. Microbiol.">
        <title>High frequency of phylogenetically diverse reductive dehalogenase-homologous genes in deep subseafloor sedimentary metagenomes.</title>
        <authorList>
            <person name="Kawai M."/>
            <person name="Futagami T."/>
            <person name="Toyoda A."/>
            <person name="Takaki Y."/>
            <person name="Nishi S."/>
            <person name="Hori S."/>
            <person name="Arai W."/>
            <person name="Tsubouchi T."/>
            <person name="Morono Y."/>
            <person name="Uchiyama I."/>
            <person name="Ito T."/>
            <person name="Fujiyama A."/>
            <person name="Inagaki F."/>
            <person name="Takami H."/>
        </authorList>
    </citation>
    <scope>NUCLEOTIDE SEQUENCE</scope>
    <source>
        <strain evidence="2">Expedition CK06-06</strain>
    </source>
</reference>
<organism evidence="2">
    <name type="scientific">marine sediment metagenome</name>
    <dbReference type="NCBI Taxonomy" id="412755"/>
    <lineage>
        <taxon>unclassified sequences</taxon>
        <taxon>metagenomes</taxon>
        <taxon>ecological metagenomes</taxon>
    </lineage>
</organism>
<evidence type="ECO:0000313" key="2">
    <source>
        <dbReference type="EMBL" id="GAH51340.1"/>
    </source>
</evidence>
<protein>
    <recommendedName>
        <fullName evidence="3">DNA primase DnaB-helicase binding domain-containing protein</fullName>
    </recommendedName>
</protein>
<sequence length="172" mass="19921">RKSTAEKGVEKDSFLNAEKRLLQIIIEDEAIAQYVFPEMKEDYFWGLKSRPIFMALLEYFKIGKKPSLHEIKEKIEPSLLGSLSKVLLEKEQTPSVEEAFECINTLKQLSLENHSKELKAEITKLEKQGKGEDILSLIKQLRDIKTQLSSLSERNYQNMDYNNRNISIKGRS</sequence>
<evidence type="ECO:0000256" key="1">
    <source>
        <dbReference type="SAM" id="Coils"/>
    </source>
</evidence>
<feature type="coiled-coil region" evidence="1">
    <location>
        <begin position="108"/>
        <end position="154"/>
    </location>
</feature>
<dbReference type="AlphaFoldDB" id="X1H2K2"/>
<accession>X1H2K2</accession>
<gene>
    <name evidence="2" type="ORF">S03H2_37805</name>
</gene>
<evidence type="ECO:0008006" key="3">
    <source>
        <dbReference type="Google" id="ProtNLM"/>
    </source>
</evidence>
<comment type="caution">
    <text evidence="2">The sequence shown here is derived from an EMBL/GenBank/DDBJ whole genome shotgun (WGS) entry which is preliminary data.</text>
</comment>
<dbReference type="EMBL" id="BARU01023284">
    <property type="protein sequence ID" value="GAH51340.1"/>
    <property type="molecule type" value="Genomic_DNA"/>
</dbReference>
<dbReference type="Gene3D" id="1.10.860.10">
    <property type="entry name" value="DNAb Helicase, Chain A"/>
    <property type="match status" value="1"/>
</dbReference>
<feature type="non-terminal residue" evidence="2">
    <location>
        <position position="1"/>
    </location>
</feature>